<dbReference type="EMBL" id="CP025989">
    <property type="protein sequence ID" value="AWD33309.1"/>
    <property type="molecule type" value="Genomic_DNA"/>
</dbReference>
<accession>A0A2U8BSI5</accession>
<organism evidence="1 2">
    <name type="scientific">Candidatus Fokinia solitaria</name>
    <dbReference type="NCBI Taxonomy" id="1802984"/>
    <lineage>
        <taxon>Bacteria</taxon>
        <taxon>Pseudomonadati</taxon>
        <taxon>Pseudomonadota</taxon>
        <taxon>Alphaproteobacteria</taxon>
        <taxon>Rickettsiales</taxon>
        <taxon>Candidatus Midichloriaceae</taxon>
        <taxon>Candidatus Fokinia</taxon>
    </lineage>
</organism>
<dbReference type="AlphaFoldDB" id="A0A2U8BSI5"/>
<reference evidence="1 2" key="1">
    <citation type="journal article" date="2018" name="Genome Biol. Evol.">
        <title>The Genome Sequence of "Candidatus Fokinia solitaria": Insights on Reductive Evolution in Rickettsiales.</title>
        <authorList>
            <person name="Floriano A.M."/>
            <person name="Castelli M."/>
            <person name="Krenek S."/>
            <person name="Berendonk T.U."/>
            <person name="Bazzocchi C."/>
            <person name="Petroni G."/>
            <person name="Sassera D."/>
        </authorList>
    </citation>
    <scope>NUCLEOTIDE SEQUENCE [LARGE SCALE GENOMIC DNA]</scope>
    <source>
        <strain evidence="1">Rio ETE_ALG 3VII</strain>
    </source>
</reference>
<sequence>MHRRHNAAAAYFLKTLHVGFIAYSWNLEHPMITSLHLHSLISLPAAFVEGAAVGLATTMTECVLAYKNIYTPAEIAKKHFLIGAVAKATYSVLSTVIGSSSGGMVGVTYVGKVDVASTVSKFAIDLSFLIDFEIFQKWHFLREAIPSIHGAVSCVAKKSVHATEVSILEKIVGCGISHIGYNMAAEGLKKYTDIHNSIGGYLCKHFDNAICVNIVNTMVLKLLSVTYNVDVEKTNMLVMKRSITEEFCYVPTADIIKSQCSVYTFSNINSPDVCKRGDKLSIECVESRSFKILDGTENCTIIAKVDGFISSIMFTIYDSTSFSIDYEEVSARFHNLPSDLGFTPKNFEKSDVSSVIYQNDNSINSDSNLSIFQTIIE</sequence>
<protein>
    <submittedName>
        <fullName evidence="1">Uncharacterized protein</fullName>
    </submittedName>
</protein>
<dbReference type="Proteomes" id="UP000244519">
    <property type="component" value="Chromosome"/>
</dbReference>
<dbReference type="RefSeq" id="WP_108673327.1">
    <property type="nucleotide sequence ID" value="NZ_CP025989.1"/>
</dbReference>
<gene>
    <name evidence="1" type="ORF">Fsol_00515</name>
</gene>
<name>A0A2U8BSI5_9RICK</name>
<evidence type="ECO:0000313" key="2">
    <source>
        <dbReference type="Proteomes" id="UP000244519"/>
    </source>
</evidence>
<dbReference type="KEGG" id="fso:Fsol_00515"/>
<proteinExistence type="predicted"/>
<keyword evidence="2" id="KW-1185">Reference proteome</keyword>
<evidence type="ECO:0000313" key="1">
    <source>
        <dbReference type="EMBL" id="AWD33309.1"/>
    </source>
</evidence>